<evidence type="ECO:0000256" key="5">
    <source>
        <dbReference type="HAMAP-Rule" id="MF_01371"/>
    </source>
</evidence>
<evidence type="ECO:0000256" key="4">
    <source>
        <dbReference type="ARBA" id="ARBA00023274"/>
    </source>
</evidence>
<evidence type="ECO:0000256" key="3">
    <source>
        <dbReference type="ARBA" id="ARBA00022980"/>
    </source>
</evidence>
<dbReference type="InterPro" id="IPR036919">
    <property type="entry name" value="Ribo_uL30_ferredoxin-like_sf"/>
</dbReference>
<dbReference type="SUPFAM" id="SSF55129">
    <property type="entry name" value="Ribosomal protein L30p/L7e"/>
    <property type="match status" value="1"/>
</dbReference>
<protein>
    <recommendedName>
        <fullName evidence="5">Large ribosomal subunit protein uL30</fullName>
    </recommendedName>
</protein>
<keyword evidence="4 5" id="KW-0687">Ribonucleoprotein</keyword>
<proteinExistence type="inferred from homology"/>
<evidence type="ECO:0000313" key="8">
    <source>
        <dbReference type="Proteomes" id="UP000199296"/>
    </source>
</evidence>
<evidence type="ECO:0000256" key="2">
    <source>
        <dbReference type="ARBA" id="ARBA00011838"/>
    </source>
</evidence>
<comment type="similarity">
    <text evidence="1 5">Belongs to the universal ribosomal protein uL30 family.</text>
</comment>
<dbReference type="NCBIfam" id="TIGR01308">
    <property type="entry name" value="rpmD_bact"/>
    <property type="match status" value="1"/>
</dbReference>
<dbReference type="PANTHER" id="PTHR15892">
    <property type="entry name" value="MITOCHONDRIAL RIBOSOMAL PROTEIN L30"/>
    <property type="match status" value="1"/>
</dbReference>
<name>A0A1G7U4E1_9FLAO</name>
<dbReference type="Gene3D" id="3.30.1390.20">
    <property type="entry name" value="Ribosomal protein L30, ferredoxin-like fold domain"/>
    <property type="match status" value="1"/>
</dbReference>
<dbReference type="GO" id="GO:0006412">
    <property type="term" value="P:translation"/>
    <property type="evidence" value="ECO:0007669"/>
    <property type="project" value="UniProtKB-UniRule"/>
</dbReference>
<dbReference type="STRING" id="470826.SAMN04488027_101248"/>
<dbReference type="PIRSF" id="PIRSF002211">
    <property type="entry name" value="Ribosomal_L30_bac-type"/>
    <property type="match status" value="1"/>
</dbReference>
<sequence>MVKTLIMAKIKVTKTKSAIKRPKNQKLTLEAMGLRKIGQSNEFEVSDSLMGMINKVKHLVSVQEIN</sequence>
<keyword evidence="8" id="KW-1185">Reference proteome</keyword>
<dbReference type="Proteomes" id="UP000199296">
    <property type="component" value="Unassembled WGS sequence"/>
</dbReference>
<dbReference type="HAMAP" id="MF_01371_B">
    <property type="entry name" value="Ribosomal_uL30_B"/>
    <property type="match status" value="1"/>
</dbReference>
<evidence type="ECO:0000256" key="1">
    <source>
        <dbReference type="ARBA" id="ARBA00007594"/>
    </source>
</evidence>
<dbReference type="Pfam" id="PF00327">
    <property type="entry name" value="Ribosomal_L30"/>
    <property type="match status" value="1"/>
</dbReference>
<keyword evidence="3 5" id="KW-0689">Ribosomal protein</keyword>
<dbReference type="PANTHER" id="PTHR15892:SF2">
    <property type="entry name" value="LARGE RIBOSOMAL SUBUNIT PROTEIN UL30M"/>
    <property type="match status" value="1"/>
</dbReference>
<dbReference type="GO" id="GO:0003735">
    <property type="term" value="F:structural constituent of ribosome"/>
    <property type="evidence" value="ECO:0007669"/>
    <property type="project" value="InterPro"/>
</dbReference>
<dbReference type="InterPro" id="IPR005996">
    <property type="entry name" value="Ribosomal_uL30_bac-type"/>
</dbReference>
<dbReference type="GO" id="GO:0022625">
    <property type="term" value="C:cytosolic large ribosomal subunit"/>
    <property type="evidence" value="ECO:0007669"/>
    <property type="project" value="TreeGrafter"/>
</dbReference>
<feature type="domain" description="Large ribosomal subunit protein uL30-like ferredoxin-like fold" evidence="6">
    <location>
        <begin position="10"/>
        <end position="60"/>
    </location>
</feature>
<accession>A0A1G7U4E1</accession>
<evidence type="ECO:0000313" key="7">
    <source>
        <dbReference type="EMBL" id="SDG42307.1"/>
    </source>
</evidence>
<dbReference type="InterPro" id="IPR016082">
    <property type="entry name" value="Ribosomal_uL30_ferredoxin-like"/>
</dbReference>
<organism evidence="7 8">
    <name type="scientific">Psychroflexus sediminis</name>
    <dbReference type="NCBI Taxonomy" id="470826"/>
    <lineage>
        <taxon>Bacteria</taxon>
        <taxon>Pseudomonadati</taxon>
        <taxon>Bacteroidota</taxon>
        <taxon>Flavobacteriia</taxon>
        <taxon>Flavobacteriales</taxon>
        <taxon>Flavobacteriaceae</taxon>
        <taxon>Psychroflexus</taxon>
    </lineage>
</organism>
<comment type="subunit">
    <text evidence="2 5">Part of the 50S ribosomal subunit.</text>
</comment>
<dbReference type="CDD" id="cd01658">
    <property type="entry name" value="Ribosomal_L30"/>
    <property type="match status" value="1"/>
</dbReference>
<dbReference type="EMBL" id="FNCW01000001">
    <property type="protein sequence ID" value="SDG42307.1"/>
    <property type="molecule type" value="Genomic_DNA"/>
</dbReference>
<dbReference type="AlphaFoldDB" id="A0A1G7U4E1"/>
<gene>
    <name evidence="5" type="primary">rpmD</name>
    <name evidence="7" type="ORF">SAMN04488027_101248</name>
</gene>
<evidence type="ECO:0000259" key="6">
    <source>
        <dbReference type="Pfam" id="PF00327"/>
    </source>
</evidence>
<reference evidence="7 8" key="1">
    <citation type="submission" date="2016-10" db="EMBL/GenBank/DDBJ databases">
        <authorList>
            <person name="de Groot N.N."/>
        </authorList>
    </citation>
    <scope>NUCLEOTIDE SEQUENCE [LARGE SCALE GENOMIC DNA]</scope>
    <source>
        <strain evidence="7 8">DSM 19803</strain>
    </source>
</reference>